<accession>A0ACC3YC65</accession>
<evidence type="ECO:0000313" key="2">
    <source>
        <dbReference type="Proteomes" id="UP000805649"/>
    </source>
</evidence>
<name>A0ACC3YC65_COLTU</name>
<sequence length="465" mass="52166">MSFPASAFDSSYDDYDWSAFDPTDALQHATSLQSAQHAPASPVVVDVEDVQTVSSCLSPSPSLCLTQASVSSNSLPLLQLADWDENGAYDEQPPTCIHYSIEWKLTANRIVSKDSEPDLVLAPSAYWERTLRQKLDKLVRKKLPSNKSFRIDDTNITVSVRDRSQRDLIKRFDDLDIDWQVVEKQLKAWGHLFRAGRELRVQMSFNYVESGPPTAVQRGTKRAFSSVTQDRLHERAAQLDAEESSTGQPSVWRRVYALLRCPGPPCNLGPHCWIDNYGKKHYKLKSHHFRSIIRHVEQGGVLDSHSDMPEDIRDQLYAEEQQHVERQRKASASSSSNCPPINITNVLPASSPLASTVGAATPVAVSSPVCCNVALALEIPGLRDVAVRKYCEWQCSQVESETLKLEFWKAYKAALDCGLDLEQVHEDQKPDFFIEQGVKVGVARRFVRDIGKWVEKYSGVMMACA</sequence>
<dbReference type="Proteomes" id="UP000805649">
    <property type="component" value="Unassembled WGS sequence"/>
</dbReference>
<keyword evidence="2" id="KW-1185">Reference proteome</keyword>
<dbReference type="EMBL" id="VUJX02000017">
    <property type="protein sequence ID" value="KAL0929383.1"/>
    <property type="molecule type" value="Genomic_DNA"/>
</dbReference>
<proteinExistence type="predicted"/>
<evidence type="ECO:0000313" key="1">
    <source>
        <dbReference type="EMBL" id="KAL0929383.1"/>
    </source>
</evidence>
<comment type="caution">
    <text evidence="1">The sequence shown here is derived from an EMBL/GenBank/DDBJ whole genome shotgun (WGS) entry which is preliminary data.</text>
</comment>
<organism evidence="1 2">
    <name type="scientific">Colletotrichum truncatum</name>
    <name type="common">Anthracnose fungus</name>
    <name type="synonym">Colletotrichum capsici</name>
    <dbReference type="NCBI Taxonomy" id="5467"/>
    <lineage>
        <taxon>Eukaryota</taxon>
        <taxon>Fungi</taxon>
        <taxon>Dikarya</taxon>
        <taxon>Ascomycota</taxon>
        <taxon>Pezizomycotina</taxon>
        <taxon>Sordariomycetes</taxon>
        <taxon>Hypocreomycetidae</taxon>
        <taxon>Glomerellales</taxon>
        <taxon>Glomerellaceae</taxon>
        <taxon>Colletotrichum</taxon>
        <taxon>Colletotrichum truncatum species complex</taxon>
    </lineage>
</organism>
<protein>
    <submittedName>
        <fullName evidence="1">Uncharacterized protein</fullName>
    </submittedName>
</protein>
<reference evidence="1 2" key="1">
    <citation type="journal article" date="2020" name="Phytopathology">
        <title>Genome Sequence Resources of Colletotrichum truncatum, C. plurivorum, C. musicola, and C. sojae: Four Species Pathogenic to Soybean (Glycine max).</title>
        <authorList>
            <person name="Rogerio F."/>
            <person name="Boufleur T.R."/>
            <person name="Ciampi-Guillardi M."/>
            <person name="Sukno S.A."/>
            <person name="Thon M.R."/>
            <person name="Massola Junior N.S."/>
            <person name="Baroncelli R."/>
        </authorList>
    </citation>
    <scope>NUCLEOTIDE SEQUENCE [LARGE SCALE GENOMIC DNA]</scope>
    <source>
        <strain evidence="1 2">CMES1059</strain>
    </source>
</reference>
<gene>
    <name evidence="1" type="ORF">CTRU02_215548</name>
</gene>